<sequence length="313" mass="34536">MNNPLSPMRTECVGRYSLDLPDAVELTDNELTLYFMEDGGAGHRTVRVSVAEAISNQERMDARVQRRASELGSRTHFGTGNSMLVSQERTDDGAVLLTSYTSLDLDTAFDHEVHLLVDHHHVHLQAKSFLTPPEQVITELWEIGARIQPGTMGAATQQGFCLGPVIVNGGHDHEVAQLSYRIREGRHSDLRFEVFFNSFPDPDAERLIRRSQSGMRALGVGRIPELRKRATRMAGVEAEEVLAAPEDSGRTLHAFSAESYPPHVSLRAPTVRLGMFTGGGVDGEQQPGSSLRDAQALALWDVVMQSLTPRSRE</sequence>
<feature type="domain" description="Tle cognate immunity protein 4 C-terminal" evidence="1">
    <location>
        <begin position="156"/>
        <end position="311"/>
    </location>
</feature>
<protein>
    <recommendedName>
        <fullName evidence="1">Tle cognate immunity protein 4 C-terminal domain-containing protein</fullName>
    </recommendedName>
</protein>
<name>A0A5C8KQN1_9GAMM</name>
<organism evidence="2 3">
    <name type="scientific">Alkalisalibacterium limincola</name>
    <dbReference type="NCBI Taxonomy" id="2699169"/>
    <lineage>
        <taxon>Bacteria</taxon>
        <taxon>Pseudomonadati</taxon>
        <taxon>Pseudomonadota</taxon>
        <taxon>Gammaproteobacteria</taxon>
        <taxon>Lysobacterales</taxon>
        <taxon>Lysobacteraceae</taxon>
        <taxon>Alkalisalibacterium</taxon>
    </lineage>
</organism>
<gene>
    <name evidence="2" type="ORF">FU658_08700</name>
</gene>
<dbReference type="InterPro" id="IPR041290">
    <property type="entry name" value="Tli4_C"/>
</dbReference>
<dbReference type="Pfam" id="PF18426">
    <property type="entry name" value="Tli4_C"/>
    <property type="match status" value="1"/>
</dbReference>
<reference evidence="2 3" key="1">
    <citation type="submission" date="2019-08" db="EMBL/GenBank/DDBJ databases">
        <authorList>
            <person name="Karlyshev A.V."/>
        </authorList>
    </citation>
    <scope>NUCLEOTIDE SEQUENCE [LARGE SCALE GENOMIC DNA]</scope>
    <source>
        <strain evidence="2 3">Alg18-2.2</strain>
    </source>
</reference>
<evidence type="ECO:0000313" key="3">
    <source>
        <dbReference type="Proteomes" id="UP000321248"/>
    </source>
</evidence>
<dbReference type="AlphaFoldDB" id="A0A5C8KQN1"/>
<dbReference type="Proteomes" id="UP000321248">
    <property type="component" value="Unassembled WGS sequence"/>
</dbReference>
<comment type="caution">
    <text evidence="2">The sequence shown here is derived from an EMBL/GenBank/DDBJ whole genome shotgun (WGS) entry which is preliminary data.</text>
</comment>
<proteinExistence type="predicted"/>
<keyword evidence="3" id="KW-1185">Reference proteome</keyword>
<dbReference type="EMBL" id="VRTS01000005">
    <property type="protein sequence ID" value="TXK62305.1"/>
    <property type="molecule type" value="Genomic_DNA"/>
</dbReference>
<evidence type="ECO:0000313" key="2">
    <source>
        <dbReference type="EMBL" id="TXK62305.1"/>
    </source>
</evidence>
<accession>A0A5C8KQN1</accession>
<dbReference type="RefSeq" id="WP_147891724.1">
    <property type="nucleotide sequence ID" value="NZ_VRTS01000005.1"/>
</dbReference>
<dbReference type="OrthoDB" id="8668956at2"/>
<evidence type="ECO:0000259" key="1">
    <source>
        <dbReference type="Pfam" id="PF18426"/>
    </source>
</evidence>